<proteinExistence type="predicted"/>
<dbReference type="EMBL" id="SGVY01000013">
    <property type="protein sequence ID" value="TFH82472.1"/>
    <property type="molecule type" value="Genomic_DNA"/>
</dbReference>
<dbReference type="RefSeq" id="WP_134843238.1">
    <property type="nucleotide sequence ID" value="NZ_SGVY01000013.1"/>
</dbReference>
<comment type="caution">
    <text evidence="1">The sequence shown here is derived from an EMBL/GenBank/DDBJ whole genome shotgun (WGS) entry which is preliminary data.</text>
</comment>
<keyword evidence="2" id="KW-1185">Reference proteome</keyword>
<evidence type="ECO:0000313" key="1">
    <source>
        <dbReference type="EMBL" id="TFH82472.1"/>
    </source>
</evidence>
<name>A0A4Y8VPG9_9BACT</name>
<evidence type="ECO:0000313" key="2">
    <source>
        <dbReference type="Proteomes" id="UP000297872"/>
    </source>
</evidence>
<dbReference type="OrthoDB" id="1048489at2"/>
<protein>
    <submittedName>
        <fullName evidence="1">Uncharacterized protein</fullName>
    </submittedName>
</protein>
<sequence>METRHINVKSDFVIRERFRDGTGKVVALPDVDFELRYWVGSKSVKASRKDGVLTNCVADGDALLVIFKDHGLGEGELHHELHLAQNNPLFCDGVQNVYYPESLHIWLWDKMGDTEGVIESDCVAAYTRGYKFTWEDFTPANILELQKPAMEAAERADTDVREFIRVAQEKSDTAVKNAQNAASEAKTATTATVTATTNANTATTACKKATDAANDATKKAIAATSTADTATKNAKTATTEATTATDATKKATTESIDATGKAKTATAYANEAGQQAAAAAERLEATRGEMEIAIARAEQVVQGVPNGLKVEAPETVTLGNPAKQYIKPRVKPDGCAQNVIYQTDGQSIEVEPSGEIQAREAGSTRVHVIPTQGTKYYKTIKIEVVPPRIRLTSGGIRLDKQGNIRLT</sequence>
<organism evidence="1 2">
    <name type="scientific">Segatella hominis</name>
    <dbReference type="NCBI Taxonomy" id="2518605"/>
    <lineage>
        <taxon>Bacteria</taxon>
        <taxon>Pseudomonadati</taxon>
        <taxon>Bacteroidota</taxon>
        <taxon>Bacteroidia</taxon>
        <taxon>Bacteroidales</taxon>
        <taxon>Prevotellaceae</taxon>
        <taxon>Segatella</taxon>
    </lineage>
</organism>
<dbReference type="Proteomes" id="UP000297872">
    <property type="component" value="Unassembled WGS sequence"/>
</dbReference>
<reference evidence="1 2" key="1">
    <citation type="submission" date="2019-02" db="EMBL/GenBank/DDBJ databases">
        <title>Draft Genome Sequence of the Prevotella sp. BCRC 81118, Isolated from Human Feces.</title>
        <authorList>
            <person name="Huang C.-H."/>
        </authorList>
    </citation>
    <scope>NUCLEOTIDE SEQUENCE [LARGE SCALE GENOMIC DNA]</scope>
    <source>
        <strain evidence="1 2">BCRC 81118</strain>
    </source>
</reference>
<accession>A0A4Y8VPG9</accession>
<gene>
    <name evidence="1" type="ORF">EXN75_06705</name>
</gene>
<dbReference type="AlphaFoldDB" id="A0A4Y8VPG9"/>
<dbReference type="GeneID" id="302994980"/>